<dbReference type="GO" id="GO:0005829">
    <property type="term" value="C:cytosol"/>
    <property type="evidence" value="ECO:0007669"/>
    <property type="project" value="TreeGrafter"/>
</dbReference>
<name>A0A6S6SS82_9GAMM</name>
<dbReference type="PROSITE" id="PS01066">
    <property type="entry name" value="UPP_SYNTHASE"/>
    <property type="match status" value="1"/>
</dbReference>
<protein>
    <recommendedName>
        <fullName evidence="2">Ditrans,polycis-undecaprenyl-diphosphate synthase ((2E,6E)-farnesyl-diphosphate specific)</fullName>
        <ecNumber evidence="2">2.5.1.31</ecNumber>
    </recommendedName>
    <alternativeName>
        <fullName evidence="2">Ditrans,polycis-undecaprenylcistransferase</fullName>
    </alternativeName>
    <alternativeName>
        <fullName evidence="2">Undecaprenyl diphosphate synthase</fullName>
        <shortName evidence="2">UDS</shortName>
    </alternativeName>
    <alternativeName>
        <fullName evidence="2">Undecaprenyl pyrophosphate synthase</fullName>
        <shortName evidence="2">UPP synthase</shortName>
    </alternativeName>
</protein>
<dbReference type="GO" id="GO:0000287">
    <property type="term" value="F:magnesium ion binding"/>
    <property type="evidence" value="ECO:0007669"/>
    <property type="project" value="UniProtKB-UniRule"/>
</dbReference>
<dbReference type="GO" id="GO:0071555">
    <property type="term" value="P:cell wall organization"/>
    <property type="evidence" value="ECO:0007669"/>
    <property type="project" value="UniProtKB-KW"/>
</dbReference>
<keyword evidence="2" id="KW-0460">Magnesium</keyword>
<dbReference type="Pfam" id="PF01255">
    <property type="entry name" value="Prenyltransf"/>
    <property type="match status" value="1"/>
</dbReference>
<dbReference type="GO" id="GO:0008360">
    <property type="term" value="P:regulation of cell shape"/>
    <property type="evidence" value="ECO:0007669"/>
    <property type="project" value="UniProtKB-KW"/>
</dbReference>
<dbReference type="GO" id="GO:0008834">
    <property type="term" value="F:ditrans,polycis-undecaprenyl-diphosphate synthase [(2E,6E)-farnesyl-diphosphate specific] activity"/>
    <property type="evidence" value="ECO:0007669"/>
    <property type="project" value="UniProtKB-UniRule"/>
</dbReference>
<dbReference type="AlphaFoldDB" id="A0A6S6SS82"/>
<feature type="binding site" evidence="2">
    <location>
        <position position="68"/>
    </location>
    <ligand>
        <name>substrate</name>
    </ligand>
</feature>
<feature type="binding site" evidence="2">
    <location>
        <position position="17"/>
    </location>
    <ligand>
        <name>Mg(2+)</name>
        <dbReference type="ChEBI" id="CHEBI:18420"/>
    </ligand>
</feature>
<dbReference type="InterPro" id="IPR018520">
    <property type="entry name" value="UPP_synth-like_CS"/>
</dbReference>
<feature type="binding site" evidence="2">
    <location>
        <begin position="195"/>
        <end position="197"/>
    </location>
    <ligand>
        <name>substrate</name>
    </ligand>
</feature>
<comment type="function">
    <text evidence="2">Catalyzes the sequential condensation of isopentenyl diphosphate (IPP) with (2E,6E)-farnesyl diphosphate (E,E-FPP) to yield (2Z,6Z,10Z,14Z,18Z,22Z,26Z,30Z,34E,38E)-undecaprenyl diphosphate (di-trans,octa-cis-UPP). UPP is the precursor of glycosyl carrier lipid in the biosynthesis of bacterial cell wall polysaccharide components such as peptidoglycan and lipopolysaccharide.</text>
</comment>
<accession>A0A6S6SS82</accession>
<feature type="binding site" evidence="2">
    <location>
        <position position="22"/>
    </location>
    <ligand>
        <name>substrate</name>
    </ligand>
</feature>
<dbReference type="SUPFAM" id="SSF64005">
    <property type="entry name" value="Undecaprenyl diphosphate synthase"/>
    <property type="match status" value="1"/>
</dbReference>
<comment type="subunit">
    <text evidence="2">Homodimer.</text>
</comment>
<keyword evidence="2" id="KW-0133">Cell shape</keyword>
<proteinExistence type="inferred from homology"/>
<comment type="catalytic activity">
    <reaction evidence="2">
        <text>8 isopentenyl diphosphate + (2E,6E)-farnesyl diphosphate = di-trans,octa-cis-undecaprenyl diphosphate + 8 diphosphate</text>
        <dbReference type="Rhea" id="RHEA:27551"/>
        <dbReference type="ChEBI" id="CHEBI:33019"/>
        <dbReference type="ChEBI" id="CHEBI:58405"/>
        <dbReference type="ChEBI" id="CHEBI:128769"/>
        <dbReference type="ChEBI" id="CHEBI:175763"/>
        <dbReference type="EC" id="2.5.1.31"/>
    </reaction>
</comment>
<feature type="binding site" evidence="2">
    <location>
        <position position="66"/>
    </location>
    <ligand>
        <name>substrate</name>
    </ligand>
</feature>
<dbReference type="CDD" id="cd00475">
    <property type="entry name" value="Cis_IPPS"/>
    <property type="match status" value="1"/>
</dbReference>
<gene>
    <name evidence="2" type="primary">uppS</name>
    <name evidence="3" type="ORF">HELGO_WM12594</name>
</gene>
<dbReference type="GO" id="GO:0016094">
    <property type="term" value="P:polyprenol biosynthetic process"/>
    <property type="evidence" value="ECO:0007669"/>
    <property type="project" value="TreeGrafter"/>
</dbReference>
<feature type="binding site" evidence="2">
    <location>
        <position position="30"/>
    </location>
    <ligand>
        <name>substrate</name>
    </ligand>
</feature>
<evidence type="ECO:0000256" key="2">
    <source>
        <dbReference type="HAMAP-Rule" id="MF_01139"/>
    </source>
</evidence>
<feature type="binding site" evidence="2">
    <location>
        <position position="208"/>
    </location>
    <ligand>
        <name>Mg(2+)</name>
        <dbReference type="ChEBI" id="CHEBI:18420"/>
    </ligand>
</feature>
<keyword evidence="2" id="KW-0573">Peptidoglycan synthesis</keyword>
<dbReference type="FunFam" id="3.40.1180.10:FF:000001">
    <property type="entry name" value="(2E,6E)-farnesyl-diphosphate-specific ditrans,polycis-undecaprenyl-diphosphate synthase"/>
    <property type="match status" value="1"/>
</dbReference>
<dbReference type="Gene3D" id="3.40.1180.10">
    <property type="entry name" value="Decaprenyl diphosphate synthase-like"/>
    <property type="match status" value="1"/>
</dbReference>
<dbReference type="EC" id="2.5.1.31" evidence="2"/>
<dbReference type="HAMAP" id="MF_01139">
    <property type="entry name" value="ISPT"/>
    <property type="match status" value="1"/>
</dbReference>
<feature type="active site" evidence="2">
    <location>
        <position position="17"/>
    </location>
</feature>
<sequence length="250" mass="28364">MSTEKNKIPRHVAIVMDGNGRWAKKRHFPRTYGHKKGVDSVRAVIRACDEIGIEYLTLFAFSSENWKRPEDEVSALMSLFMSALEAEAKSLAKNGIRLSFIGDISAFPDKLQAKIAQVEKLTVDGKNLHMQIAANYGGRWDIAQAAAKLSQELQQSGQDISVDSFSEAKLSEHLTTTKLNIPDPDLFIRTGGEQRISNFLLWQIAYAELYFTDVLWPDFRRDELFAAVEDYSRRQRRFGMTGDQVEEKNA</sequence>
<keyword evidence="2" id="KW-0961">Cell wall biogenesis/degradation</keyword>
<feature type="binding site" evidence="2">
    <location>
        <begin position="62"/>
        <end position="64"/>
    </location>
    <ligand>
        <name>substrate</name>
    </ligand>
</feature>
<feature type="binding site" evidence="2">
    <location>
        <position position="189"/>
    </location>
    <ligand>
        <name>substrate</name>
    </ligand>
</feature>
<dbReference type="NCBIfam" id="TIGR00055">
    <property type="entry name" value="uppS"/>
    <property type="match status" value="1"/>
</dbReference>
<comment type="similarity">
    <text evidence="2">Belongs to the UPP synthase family.</text>
</comment>
<feature type="binding site" evidence="2">
    <location>
        <position position="34"/>
    </location>
    <ligand>
        <name>substrate</name>
    </ligand>
</feature>
<dbReference type="NCBIfam" id="NF011405">
    <property type="entry name" value="PRK14830.1"/>
    <property type="match status" value="1"/>
</dbReference>
<organism evidence="3">
    <name type="scientific">uncultured Thiotrichaceae bacterium</name>
    <dbReference type="NCBI Taxonomy" id="298394"/>
    <lineage>
        <taxon>Bacteria</taxon>
        <taxon>Pseudomonadati</taxon>
        <taxon>Pseudomonadota</taxon>
        <taxon>Gammaproteobacteria</taxon>
        <taxon>Thiotrichales</taxon>
        <taxon>Thiotrichaceae</taxon>
        <taxon>environmental samples</taxon>
    </lineage>
</organism>
<dbReference type="GO" id="GO:0009252">
    <property type="term" value="P:peptidoglycan biosynthetic process"/>
    <property type="evidence" value="ECO:0007669"/>
    <property type="project" value="UniProtKB-UniRule"/>
</dbReference>
<dbReference type="InterPro" id="IPR036424">
    <property type="entry name" value="UPP_synth-like_sf"/>
</dbReference>
<dbReference type="PANTHER" id="PTHR10291:SF0">
    <property type="entry name" value="DEHYDRODOLICHYL DIPHOSPHATE SYNTHASE 2"/>
    <property type="match status" value="1"/>
</dbReference>
<dbReference type="EMBL" id="CACVAY010000034">
    <property type="protein sequence ID" value="CAA6807763.1"/>
    <property type="molecule type" value="Genomic_DNA"/>
</dbReference>
<dbReference type="PANTHER" id="PTHR10291">
    <property type="entry name" value="DEHYDRODOLICHYL DIPHOSPHATE SYNTHASE FAMILY MEMBER"/>
    <property type="match status" value="1"/>
</dbReference>
<comment type="cofactor">
    <cofactor evidence="2">
        <name>Mg(2+)</name>
        <dbReference type="ChEBI" id="CHEBI:18420"/>
    </cofactor>
    <text evidence="2">Binds 2 magnesium ions per subunit.</text>
</comment>
<reference evidence="3" key="1">
    <citation type="submission" date="2020-01" db="EMBL/GenBank/DDBJ databases">
        <authorList>
            <person name="Meier V. D."/>
            <person name="Meier V D."/>
        </authorList>
    </citation>
    <scope>NUCLEOTIDE SEQUENCE</scope>
    <source>
        <strain evidence="3">HLG_WM_MAG_07</strain>
    </source>
</reference>
<feature type="binding site" evidence="2">
    <location>
        <begin position="18"/>
        <end position="21"/>
    </location>
    <ligand>
        <name>substrate</name>
    </ligand>
</feature>
<dbReference type="InterPro" id="IPR001441">
    <property type="entry name" value="UPP_synth-like"/>
</dbReference>
<evidence type="ECO:0000313" key="3">
    <source>
        <dbReference type="EMBL" id="CAA6807763.1"/>
    </source>
</evidence>
<keyword evidence="2" id="KW-0479">Metal-binding</keyword>
<evidence type="ECO:0000256" key="1">
    <source>
        <dbReference type="ARBA" id="ARBA00022679"/>
    </source>
</evidence>
<keyword evidence="1 2" id="KW-0808">Transferase</keyword>
<feature type="active site" description="Proton acceptor" evidence="2">
    <location>
        <position position="65"/>
    </location>
</feature>